<dbReference type="OrthoDB" id="5196279at2"/>
<proteinExistence type="predicted"/>
<dbReference type="EMBL" id="SFCC01000001">
    <property type="protein sequence ID" value="RZQ65859.1"/>
    <property type="molecule type" value="Genomic_DNA"/>
</dbReference>
<feature type="region of interest" description="Disordered" evidence="1">
    <location>
        <begin position="438"/>
        <end position="488"/>
    </location>
</feature>
<organism evidence="2 3">
    <name type="scientific">Amycolatopsis suaedae</name>
    <dbReference type="NCBI Taxonomy" id="2510978"/>
    <lineage>
        <taxon>Bacteria</taxon>
        <taxon>Bacillati</taxon>
        <taxon>Actinomycetota</taxon>
        <taxon>Actinomycetes</taxon>
        <taxon>Pseudonocardiales</taxon>
        <taxon>Pseudonocardiaceae</taxon>
        <taxon>Amycolatopsis</taxon>
    </lineage>
</organism>
<feature type="compositionally biased region" description="Gly residues" evidence="1">
    <location>
        <begin position="472"/>
        <end position="488"/>
    </location>
</feature>
<sequence>MLGSTGESAETLVSLACSARDTRVSGMARAAIEAAWAEGGQSRDRVWRAVWALLESARLGWPNHQDDDRVRPLLLFLLAPDPAARYEPRVRLHTCLPDSGGPEVGVLVDIAVSGEDAAVREPLADLLRTTGHPRLLAELAEALRRRRAGTQLLTDDGYVPAAITYGAWNADGEPGPLLRILLDNPHLERPSRVPDMALVLILRDRFDLLRAFAQAPLARILLGFLATAREPIVETMPEQVLDGSRRALREISPGAGQDLVCRRAIAGDVEAAAAVRDAGLRPADPLLTPLLLYLTGQWDSLDGDLLFAALPLLTVDEAIDALTRLLEMRDVPAEAAGHLRAALRAIPRPSGSGDLDYLWEEVTDTICALAVRGNPEARSAVLDAGYRPTTEEGHPAFLFLTEQWEAYDRLDPDGTLLTALFDRPYLLGAPPETFREIAERAGRPDPVPPPRPDGSRRRAGHGGTHHSDYTGFDGGGYDGGGGYSGGGF</sequence>
<comment type="caution">
    <text evidence="2">The sequence shown here is derived from an EMBL/GenBank/DDBJ whole genome shotgun (WGS) entry which is preliminary data.</text>
</comment>
<evidence type="ECO:0000256" key="1">
    <source>
        <dbReference type="SAM" id="MobiDB-lite"/>
    </source>
</evidence>
<evidence type="ECO:0000313" key="2">
    <source>
        <dbReference type="EMBL" id="RZQ65859.1"/>
    </source>
</evidence>
<gene>
    <name evidence="2" type="ORF">EWH70_01930</name>
</gene>
<dbReference type="RefSeq" id="WP_130473428.1">
    <property type="nucleotide sequence ID" value="NZ_SFCC01000001.1"/>
</dbReference>
<name>A0A4Q7JED8_9PSEU</name>
<dbReference type="Proteomes" id="UP000292003">
    <property type="component" value="Unassembled WGS sequence"/>
</dbReference>
<dbReference type="AlphaFoldDB" id="A0A4Q7JED8"/>
<evidence type="ECO:0000313" key="3">
    <source>
        <dbReference type="Proteomes" id="UP000292003"/>
    </source>
</evidence>
<accession>A0A4Q7JED8</accession>
<keyword evidence="3" id="KW-1185">Reference proteome</keyword>
<reference evidence="2 3" key="1">
    <citation type="submission" date="2019-02" db="EMBL/GenBank/DDBJ databases">
        <title>Draft genome sequence of Amycolatopsis sp. 8-3EHSu isolated from roots of Suaeda maritima.</title>
        <authorList>
            <person name="Duangmal K."/>
            <person name="Chantavorakit T."/>
        </authorList>
    </citation>
    <scope>NUCLEOTIDE SEQUENCE [LARGE SCALE GENOMIC DNA]</scope>
    <source>
        <strain evidence="2 3">8-3EHSu</strain>
    </source>
</reference>
<protein>
    <submittedName>
        <fullName evidence="2">Uncharacterized protein</fullName>
    </submittedName>
</protein>